<reference evidence="1 2" key="1">
    <citation type="journal article" date="2011" name="PLoS Genet.">
        <title>Azospirillum genomes reveal transition of bacteria from aquatic to terrestrial environments.</title>
        <authorList>
            <person name="Wisniewski-Dye F."/>
            <person name="Borziak K."/>
            <person name="Khalsa-Moyers G."/>
            <person name="Alexandre G."/>
            <person name="Sukharnikov L.O."/>
            <person name="Wuichet K."/>
            <person name="Hurst G.B."/>
            <person name="McDonald W.H."/>
            <person name="Robertson J.S."/>
            <person name="Barbe V."/>
            <person name="Calteau A."/>
            <person name="Rouy Z."/>
            <person name="Mangenot S."/>
            <person name="Prigent-Combaret C."/>
            <person name="Normand P."/>
            <person name="Boyer M."/>
            <person name="Siguier P."/>
            <person name="Dessaux Y."/>
            <person name="Elmerich C."/>
            <person name="Condemine G."/>
            <person name="Krishnen G."/>
            <person name="Kennedy I."/>
            <person name="Paterson A.H."/>
            <person name="Gonzalez V."/>
            <person name="Mavingui P."/>
            <person name="Zhulin I.B."/>
        </authorList>
    </citation>
    <scope>NUCLEOTIDE SEQUENCE [LARGE SCALE GENOMIC DNA]</scope>
    <source>
        <strain evidence="1 2">Sp245</strain>
    </source>
</reference>
<keyword evidence="1" id="KW-0614">Plasmid</keyword>
<name>A0A9P1JZT9_9PROT</name>
<dbReference type="KEGG" id="abs:AZOBR_p340189"/>
<dbReference type="EMBL" id="HE577330">
    <property type="protein sequence ID" value="CCD02951.1"/>
    <property type="molecule type" value="Genomic_DNA"/>
</dbReference>
<organism evidence="1 2">
    <name type="scientific">Azospirillum baldaniorum</name>
    <dbReference type="NCBI Taxonomy" id="1064539"/>
    <lineage>
        <taxon>Bacteria</taxon>
        <taxon>Pseudomonadati</taxon>
        <taxon>Pseudomonadota</taxon>
        <taxon>Alphaproteobacteria</taxon>
        <taxon>Rhodospirillales</taxon>
        <taxon>Azospirillaceae</taxon>
        <taxon>Azospirillum</taxon>
    </lineage>
</organism>
<evidence type="ECO:0000313" key="2">
    <source>
        <dbReference type="Proteomes" id="UP000007319"/>
    </source>
</evidence>
<protein>
    <submittedName>
        <fullName evidence="1">Uncharacterized protein</fullName>
    </submittedName>
</protein>
<dbReference type="Proteomes" id="UP000007319">
    <property type="component" value="Plasmid AZOBR_p3"/>
</dbReference>
<keyword evidence="2" id="KW-1185">Reference proteome</keyword>
<dbReference type="AlphaFoldDB" id="A0A9P1JZT9"/>
<accession>A0A9P1JZT9</accession>
<sequence>MTQSSHYTVTRSGSHALVIRHTPKRKDRCVAAVPLCNDPADAEGRAYSIAEDFVTGRINERSQD</sequence>
<geneLocation type="plasmid" evidence="1 2">
    <name>AZOBR_p3</name>
</geneLocation>
<gene>
    <name evidence="1" type="ORF">AZOBR_p340189</name>
</gene>
<evidence type="ECO:0000313" key="1">
    <source>
        <dbReference type="EMBL" id="CCD02951.1"/>
    </source>
</evidence>
<dbReference type="RefSeq" id="WP_014199463.1">
    <property type="nucleotide sequence ID" value="NC_016595.1"/>
</dbReference>
<proteinExistence type="predicted"/>